<dbReference type="InterPro" id="IPR006047">
    <property type="entry name" value="GH13_cat_dom"/>
</dbReference>
<feature type="domain" description="Glycosyl hydrolase family 13 catalytic" evidence="1">
    <location>
        <begin position="1"/>
        <end position="108"/>
    </location>
</feature>
<dbReference type="SUPFAM" id="SSF51445">
    <property type="entry name" value="(Trans)glycosidases"/>
    <property type="match status" value="1"/>
</dbReference>
<name>A0ABV0RUP6_9TELE</name>
<dbReference type="Proteomes" id="UP001434883">
    <property type="component" value="Unassembled WGS sequence"/>
</dbReference>
<dbReference type="Pfam" id="PF00128">
    <property type="entry name" value="Alpha-amylase"/>
    <property type="match status" value="1"/>
</dbReference>
<proteinExistence type="predicted"/>
<feature type="non-terminal residue" evidence="2">
    <location>
        <position position="1"/>
    </location>
</feature>
<dbReference type="Gene3D" id="3.20.20.80">
    <property type="entry name" value="Glycosidases"/>
    <property type="match status" value="1"/>
</dbReference>
<protein>
    <recommendedName>
        <fullName evidence="1">Glycosyl hydrolase family 13 catalytic domain-containing protein</fullName>
    </recommendedName>
</protein>
<reference evidence="2 3" key="1">
    <citation type="submission" date="2021-06" db="EMBL/GenBank/DDBJ databases">
        <authorList>
            <person name="Palmer J.M."/>
        </authorList>
    </citation>
    <scope>NUCLEOTIDE SEQUENCE [LARGE SCALE GENOMIC DNA]</scope>
    <source>
        <strain evidence="2 3">XC_2019</strain>
        <tissue evidence="2">Muscle</tissue>
    </source>
</reference>
<dbReference type="PANTHER" id="PTHR10357">
    <property type="entry name" value="ALPHA-AMYLASE FAMILY MEMBER"/>
    <property type="match status" value="1"/>
</dbReference>
<evidence type="ECO:0000313" key="2">
    <source>
        <dbReference type="EMBL" id="MEQ2211724.1"/>
    </source>
</evidence>
<accession>A0ABV0RUP6</accession>
<dbReference type="EMBL" id="JAHRIN010059101">
    <property type="protein sequence ID" value="MEQ2211724.1"/>
    <property type="molecule type" value="Genomic_DNA"/>
</dbReference>
<dbReference type="InterPro" id="IPR017853">
    <property type="entry name" value="GH"/>
</dbReference>
<organism evidence="2 3">
    <name type="scientific">Xenoophorus captivus</name>
    <dbReference type="NCBI Taxonomy" id="1517983"/>
    <lineage>
        <taxon>Eukaryota</taxon>
        <taxon>Metazoa</taxon>
        <taxon>Chordata</taxon>
        <taxon>Craniata</taxon>
        <taxon>Vertebrata</taxon>
        <taxon>Euteleostomi</taxon>
        <taxon>Actinopterygii</taxon>
        <taxon>Neopterygii</taxon>
        <taxon>Teleostei</taxon>
        <taxon>Neoteleostei</taxon>
        <taxon>Acanthomorphata</taxon>
        <taxon>Ovalentaria</taxon>
        <taxon>Atherinomorphae</taxon>
        <taxon>Cyprinodontiformes</taxon>
        <taxon>Goodeidae</taxon>
        <taxon>Xenoophorus</taxon>
    </lineage>
</organism>
<dbReference type="InterPro" id="IPR013780">
    <property type="entry name" value="Glyco_hydro_b"/>
</dbReference>
<keyword evidence="3" id="KW-1185">Reference proteome</keyword>
<dbReference type="PANTHER" id="PTHR10357:SF179">
    <property type="entry name" value="NEUTRAL AND BASIC AMINO ACID TRANSPORT PROTEIN RBAT"/>
    <property type="match status" value="1"/>
</dbReference>
<evidence type="ECO:0000259" key="1">
    <source>
        <dbReference type="Pfam" id="PF00128"/>
    </source>
</evidence>
<dbReference type="Gene3D" id="2.60.40.1180">
    <property type="entry name" value="Golgi alpha-mannosidase II"/>
    <property type="match status" value="1"/>
</dbReference>
<evidence type="ECO:0000313" key="3">
    <source>
        <dbReference type="Proteomes" id="UP001434883"/>
    </source>
</evidence>
<comment type="caution">
    <text evidence="2">The sequence shown here is derived from an EMBL/GenBank/DDBJ whole genome shotgun (WGS) entry which is preliminary data.</text>
</comment>
<sequence>VGNHDRSRIGSSAGRVYVRAINLMLLTLPGTPTTYYGEEIGMENINVTQSQIQDPAGKYNAVSFNSKTNTTWLPLHPDYETVNVEVQTEDKGSVLSQYVFLNGLRQSELPFLRGWFCYILADTDVFSYLRELDGHKGAYLMVINFGKGSATTDLSAVQELPEQLKVLMSTNTANDGKVFQKSRILTEPGEGLVIHYSTYTRFHPNHPAECFVSEKACYLETVDVLYKC</sequence>
<gene>
    <name evidence="2" type="ORF">XENOCAPTIV_013754</name>
</gene>